<dbReference type="AlphaFoldDB" id="A0A090ALX2"/>
<dbReference type="EMBL" id="AP014633">
    <property type="protein sequence ID" value="BAP56827.1"/>
    <property type="molecule type" value="Genomic_DNA"/>
</dbReference>
<feature type="transmembrane region" description="Helical" evidence="1">
    <location>
        <begin position="7"/>
        <end position="28"/>
    </location>
</feature>
<sequence length="154" mass="17644">MILTIALTLHLLAVVVWVGGMFFAHMILRPTAAELLEPPLRFPLLLKVFTRFFLWVWIAVILLWLTGLWIIWDYGGLSPMDIHIHIMLNLAGIMTLLFVYLFFIPFPQLKQATAEHNFAKAANYLNSIRRIVATNLLLGLLIILIVKLGRQLVL</sequence>
<evidence type="ECO:0000313" key="3">
    <source>
        <dbReference type="EMBL" id="BAP56827.1"/>
    </source>
</evidence>
<keyword evidence="1" id="KW-1133">Transmembrane helix</keyword>
<organism evidence="3 4">
    <name type="scientific">Thioploca ingrica</name>
    <dbReference type="NCBI Taxonomy" id="40754"/>
    <lineage>
        <taxon>Bacteria</taxon>
        <taxon>Pseudomonadati</taxon>
        <taxon>Pseudomonadota</taxon>
        <taxon>Gammaproteobacteria</taxon>
        <taxon>Thiotrichales</taxon>
        <taxon>Thiotrichaceae</taxon>
        <taxon>Thioploca</taxon>
    </lineage>
</organism>
<dbReference type="STRING" id="40754.THII_2530"/>
<proteinExistence type="predicted"/>
<feature type="transmembrane region" description="Helical" evidence="1">
    <location>
        <begin position="84"/>
        <end position="107"/>
    </location>
</feature>
<evidence type="ECO:0000256" key="1">
    <source>
        <dbReference type="SAM" id="Phobius"/>
    </source>
</evidence>
<name>A0A090ALX2_9GAMM</name>
<feature type="transmembrane region" description="Helical" evidence="1">
    <location>
        <begin position="127"/>
        <end position="146"/>
    </location>
</feature>
<keyword evidence="1" id="KW-0812">Transmembrane</keyword>
<feature type="domain" description="Copper resistance protein D" evidence="2">
    <location>
        <begin position="47"/>
        <end position="146"/>
    </location>
</feature>
<gene>
    <name evidence="3" type="ORF">THII_2530</name>
</gene>
<accession>A0A090ALX2</accession>
<protein>
    <recommendedName>
        <fullName evidence="2">Copper resistance protein D domain-containing protein</fullName>
    </recommendedName>
</protein>
<dbReference type="Proteomes" id="UP000031623">
    <property type="component" value="Chromosome"/>
</dbReference>
<keyword evidence="4" id="KW-1185">Reference proteome</keyword>
<keyword evidence="1" id="KW-0472">Membrane</keyword>
<dbReference type="InterPro" id="IPR008457">
    <property type="entry name" value="Cu-R_CopD_dom"/>
</dbReference>
<dbReference type="OrthoDB" id="8419862at2"/>
<dbReference type="Pfam" id="PF05425">
    <property type="entry name" value="CopD"/>
    <property type="match status" value="1"/>
</dbReference>
<dbReference type="GO" id="GO:0016020">
    <property type="term" value="C:membrane"/>
    <property type="evidence" value="ECO:0007669"/>
    <property type="project" value="InterPro"/>
</dbReference>
<reference evidence="3 4" key="1">
    <citation type="journal article" date="2014" name="ISME J.">
        <title>Ecophysiology of Thioploca ingrica as revealed by the complete genome sequence supplemented with proteomic evidence.</title>
        <authorList>
            <person name="Kojima H."/>
            <person name="Ogura Y."/>
            <person name="Yamamoto N."/>
            <person name="Togashi T."/>
            <person name="Mori H."/>
            <person name="Watanabe T."/>
            <person name="Nemoto F."/>
            <person name="Kurokawa K."/>
            <person name="Hayashi T."/>
            <person name="Fukui M."/>
        </authorList>
    </citation>
    <scope>NUCLEOTIDE SEQUENCE [LARGE SCALE GENOMIC DNA]</scope>
</reference>
<dbReference type="HOGENOM" id="CLU_106186_1_0_6"/>
<dbReference type="KEGG" id="tig:THII_2530"/>
<feature type="transmembrane region" description="Helical" evidence="1">
    <location>
        <begin position="48"/>
        <end position="72"/>
    </location>
</feature>
<evidence type="ECO:0000259" key="2">
    <source>
        <dbReference type="Pfam" id="PF05425"/>
    </source>
</evidence>
<evidence type="ECO:0000313" key="4">
    <source>
        <dbReference type="Proteomes" id="UP000031623"/>
    </source>
</evidence>